<dbReference type="InterPro" id="IPR014352">
    <property type="entry name" value="FERM/acyl-CoA-bd_prot_sf"/>
</dbReference>
<dbReference type="InterPro" id="IPR000582">
    <property type="entry name" value="Acyl-CoA-binding_protein"/>
</dbReference>
<evidence type="ECO:0000259" key="2">
    <source>
        <dbReference type="PROSITE" id="PS51228"/>
    </source>
</evidence>
<dbReference type="InterPro" id="IPR035984">
    <property type="entry name" value="Acyl-CoA-binding_sf"/>
</dbReference>
<gene>
    <name evidence="3" type="ORF">C8263_08415</name>
</gene>
<feature type="domain" description="ACB" evidence="2">
    <location>
        <begin position="1"/>
        <end position="88"/>
    </location>
</feature>
<protein>
    <submittedName>
        <fullName evidence="3">Acyl-CoA-binding protein</fullName>
    </submittedName>
</protein>
<dbReference type="EMBL" id="PYSV01000006">
    <property type="protein sequence ID" value="PTA68436.1"/>
    <property type="molecule type" value="Genomic_DNA"/>
</dbReference>
<evidence type="ECO:0000313" key="3">
    <source>
        <dbReference type="EMBL" id="PTA68436.1"/>
    </source>
</evidence>
<dbReference type="PANTHER" id="PTHR23310">
    <property type="entry name" value="ACYL-COA-BINDING PROTEIN, ACBP"/>
    <property type="match status" value="1"/>
</dbReference>
<dbReference type="RefSeq" id="WP_107137666.1">
    <property type="nucleotide sequence ID" value="NZ_PYSV01000006.1"/>
</dbReference>
<evidence type="ECO:0000256" key="1">
    <source>
        <dbReference type="ARBA" id="ARBA00023121"/>
    </source>
</evidence>
<organism evidence="3 4">
    <name type="scientific">Deinococcus arcticus</name>
    <dbReference type="NCBI Taxonomy" id="2136176"/>
    <lineage>
        <taxon>Bacteria</taxon>
        <taxon>Thermotogati</taxon>
        <taxon>Deinococcota</taxon>
        <taxon>Deinococci</taxon>
        <taxon>Deinococcales</taxon>
        <taxon>Deinococcaceae</taxon>
        <taxon>Deinococcus</taxon>
    </lineage>
</organism>
<dbReference type="GO" id="GO:0000062">
    <property type="term" value="F:fatty-acyl-CoA binding"/>
    <property type="evidence" value="ECO:0007669"/>
    <property type="project" value="InterPro"/>
</dbReference>
<dbReference type="PROSITE" id="PS00880">
    <property type="entry name" value="ACB_1"/>
    <property type="match status" value="1"/>
</dbReference>
<keyword evidence="4" id="KW-1185">Reference proteome</keyword>
<reference evidence="3 4" key="1">
    <citation type="submission" date="2018-03" db="EMBL/GenBank/DDBJ databases">
        <title>Draft genome of Deinococcus sp. OD32.</title>
        <authorList>
            <person name="Wang X.-P."/>
            <person name="Du Z.-J."/>
        </authorList>
    </citation>
    <scope>NUCLEOTIDE SEQUENCE [LARGE SCALE GENOMIC DNA]</scope>
    <source>
        <strain evidence="3 4">OD32</strain>
    </source>
</reference>
<dbReference type="InterPro" id="IPR022408">
    <property type="entry name" value="Acyl-CoA-binding_prot_CS"/>
</dbReference>
<dbReference type="OrthoDB" id="5625302at2"/>
<accession>A0A2T3W970</accession>
<dbReference type="PROSITE" id="PS51228">
    <property type="entry name" value="ACB_2"/>
    <property type="match status" value="1"/>
</dbReference>
<dbReference type="Proteomes" id="UP000240317">
    <property type="component" value="Unassembled WGS sequence"/>
</dbReference>
<dbReference type="Gene3D" id="1.20.80.10">
    <property type="match status" value="1"/>
</dbReference>
<comment type="caution">
    <text evidence="3">The sequence shown here is derived from an EMBL/GenBank/DDBJ whole genome shotgun (WGS) entry which is preliminary data.</text>
</comment>
<sequence length="88" mass="9417">MTAPDKTAFEQAQQDVQTLSRKPGNDVLLKLYALYKQGSQGDVTGARPGGFDFVGGAKYDAWAALKGLGQDDAQREYVALVATLKAHS</sequence>
<dbReference type="PANTHER" id="PTHR23310:SF62">
    <property type="entry name" value="ACYL-COA BINDING PROTEIN 1, ISOFORM A"/>
    <property type="match status" value="1"/>
</dbReference>
<dbReference type="AlphaFoldDB" id="A0A2T3W970"/>
<proteinExistence type="predicted"/>
<dbReference type="PRINTS" id="PR00689">
    <property type="entry name" value="ACOABINDINGP"/>
</dbReference>
<keyword evidence="1" id="KW-0446">Lipid-binding</keyword>
<dbReference type="SUPFAM" id="SSF47027">
    <property type="entry name" value="Acyl-CoA binding protein"/>
    <property type="match status" value="1"/>
</dbReference>
<name>A0A2T3W970_9DEIO</name>
<dbReference type="GO" id="GO:0006631">
    <property type="term" value="P:fatty acid metabolic process"/>
    <property type="evidence" value="ECO:0007669"/>
    <property type="project" value="TreeGrafter"/>
</dbReference>
<evidence type="ECO:0000313" key="4">
    <source>
        <dbReference type="Proteomes" id="UP000240317"/>
    </source>
</evidence>
<dbReference type="Pfam" id="PF00887">
    <property type="entry name" value="ACBP"/>
    <property type="match status" value="1"/>
</dbReference>